<dbReference type="EMBL" id="PGCI01000008">
    <property type="protein sequence ID" value="PLW50833.1"/>
    <property type="molecule type" value="Genomic_DNA"/>
</dbReference>
<protein>
    <submittedName>
        <fullName evidence="1">Uncharacterized protein</fullName>
    </submittedName>
</protein>
<evidence type="ECO:0000313" key="3">
    <source>
        <dbReference type="Proteomes" id="UP000235392"/>
    </source>
</evidence>
<dbReference type="AlphaFoldDB" id="A0A2N5TES2"/>
<proteinExistence type="predicted"/>
<dbReference type="Proteomes" id="UP000235392">
    <property type="component" value="Unassembled WGS sequence"/>
</dbReference>
<accession>A0A2N5TES2</accession>
<evidence type="ECO:0000313" key="1">
    <source>
        <dbReference type="EMBL" id="PLW23981.1"/>
    </source>
</evidence>
<name>A0A2N5TES2_9BASI</name>
<gene>
    <name evidence="2" type="ORF">PCASD_01174</name>
    <name evidence="1" type="ORF">PCASD_11021</name>
</gene>
<evidence type="ECO:0000313" key="2">
    <source>
        <dbReference type="EMBL" id="PLW50833.1"/>
    </source>
</evidence>
<dbReference type="EMBL" id="PGCI01000619">
    <property type="protein sequence ID" value="PLW23981.1"/>
    <property type="molecule type" value="Genomic_DNA"/>
</dbReference>
<organism evidence="1 3">
    <name type="scientific">Puccinia coronata f. sp. avenae</name>
    <dbReference type="NCBI Taxonomy" id="200324"/>
    <lineage>
        <taxon>Eukaryota</taxon>
        <taxon>Fungi</taxon>
        <taxon>Dikarya</taxon>
        <taxon>Basidiomycota</taxon>
        <taxon>Pucciniomycotina</taxon>
        <taxon>Pucciniomycetes</taxon>
        <taxon>Pucciniales</taxon>
        <taxon>Pucciniaceae</taxon>
        <taxon>Puccinia</taxon>
    </lineage>
</organism>
<reference evidence="1 3" key="1">
    <citation type="submission" date="2017-11" db="EMBL/GenBank/DDBJ databases">
        <title>De novo assembly and phasing of dikaryotic genomes from two isolates of Puccinia coronata f. sp. avenae, the causal agent of oat crown rust.</title>
        <authorList>
            <person name="Miller M.E."/>
            <person name="Zhang Y."/>
            <person name="Omidvar V."/>
            <person name="Sperschneider J."/>
            <person name="Schwessinger B."/>
            <person name="Raley C."/>
            <person name="Palmer J.M."/>
            <person name="Garnica D."/>
            <person name="Upadhyaya N."/>
            <person name="Rathjen J."/>
            <person name="Taylor J.M."/>
            <person name="Park R.F."/>
            <person name="Dodds P.N."/>
            <person name="Hirsch C.D."/>
            <person name="Kianian S.F."/>
            <person name="Figueroa M."/>
        </authorList>
    </citation>
    <scope>NUCLEOTIDE SEQUENCE [LARGE SCALE GENOMIC DNA]</scope>
    <source>
        <strain evidence="1">12SD80</strain>
    </source>
</reference>
<sequence>MKFRIINWAAQIEAWRDFTQLNPEQHPNTASLSEAFSNLGKTFAKQGVSLTWDDMLGLIIQSNLKDQMRQSVDQKGLCQLLKLEAVFLIATSQIVKI</sequence>
<comment type="caution">
    <text evidence="1">The sequence shown here is derived from an EMBL/GenBank/DDBJ whole genome shotgun (WGS) entry which is preliminary data.</text>
</comment>